<gene>
    <name evidence="3" type="ORF">L207DRAFT_415012</name>
</gene>
<evidence type="ECO:0000313" key="3">
    <source>
        <dbReference type="EMBL" id="PMD48072.1"/>
    </source>
</evidence>
<dbReference type="PANTHER" id="PTHR15492:SF1">
    <property type="entry name" value="CYCLIN-D1-BINDING PROTEIN 1"/>
    <property type="match status" value="1"/>
</dbReference>
<organism evidence="3 4">
    <name type="scientific">Hyaloscypha variabilis (strain UAMH 11265 / GT02V1 / F)</name>
    <name type="common">Meliniomyces variabilis</name>
    <dbReference type="NCBI Taxonomy" id="1149755"/>
    <lineage>
        <taxon>Eukaryota</taxon>
        <taxon>Fungi</taxon>
        <taxon>Dikarya</taxon>
        <taxon>Ascomycota</taxon>
        <taxon>Pezizomycotina</taxon>
        <taxon>Leotiomycetes</taxon>
        <taxon>Helotiales</taxon>
        <taxon>Hyaloscyphaceae</taxon>
        <taxon>Hyaloscypha</taxon>
        <taxon>Hyaloscypha variabilis</taxon>
    </lineage>
</organism>
<accession>A0A2J6SBF5</accession>
<protein>
    <recommendedName>
        <fullName evidence="2">Cyclin-D1-binding protein 1-like N-terminal domain-containing protein</fullName>
    </recommendedName>
</protein>
<reference evidence="3 4" key="1">
    <citation type="submission" date="2016-04" db="EMBL/GenBank/DDBJ databases">
        <title>A degradative enzymes factory behind the ericoid mycorrhizal symbiosis.</title>
        <authorList>
            <consortium name="DOE Joint Genome Institute"/>
            <person name="Martino E."/>
            <person name="Morin E."/>
            <person name="Grelet G."/>
            <person name="Kuo A."/>
            <person name="Kohler A."/>
            <person name="Daghino S."/>
            <person name="Barry K."/>
            <person name="Choi C."/>
            <person name="Cichocki N."/>
            <person name="Clum A."/>
            <person name="Copeland A."/>
            <person name="Hainaut M."/>
            <person name="Haridas S."/>
            <person name="Labutti K."/>
            <person name="Lindquist E."/>
            <person name="Lipzen A."/>
            <person name="Khouja H.-R."/>
            <person name="Murat C."/>
            <person name="Ohm R."/>
            <person name="Olson A."/>
            <person name="Spatafora J."/>
            <person name="Veneault-Fourrey C."/>
            <person name="Henrissat B."/>
            <person name="Grigoriev I."/>
            <person name="Martin F."/>
            <person name="Perotto S."/>
        </authorList>
    </citation>
    <scope>NUCLEOTIDE SEQUENCE [LARGE SCALE GENOMIC DNA]</scope>
    <source>
        <strain evidence="3 4">F</strain>
    </source>
</reference>
<dbReference type="EMBL" id="KZ613937">
    <property type="protein sequence ID" value="PMD48072.1"/>
    <property type="molecule type" value="Genomic_DNA"/>
</dbReference>
<sequence>MAGRRTKEEQDLDALKATVSTASTLIAQLQSTAPATQSKSHSEHVNALELAHDCASLIRAHTTKLSLLVINKPFTPTAVSTVLRELVAGPLPGLGSSVELCTADKYTKAMSAELQYRAKRVLADLGTLVAAIPLDGQILSDDEKNGTGTETGKGSLAVTGTVWESCDSVIELKKIGVAGLVIQKAEGYRDLLKDALEELQEWAEEESDEDVEEEKVLDAEEDAAQAELDNIFGSQQHIPSDDPESIRPRLESSMKRLRLLILMYQAVSKRRFKTLPPLPHLELPPELKNKSGGDPGVVGCLDEVLDVMKKIPDITDELASAFYDLDVKEIDKRMDQCFFTGFAVAELLIKNWEGQKDEFSTWAAKFQLAMKKGW</sequence>
<evidence type="ECO:0000259" key="2">
    <source>
        <dbReference type="Pfam" id="PF13324"/>
    </source>
</evidence>
<dbReference type="GO" id="GO:0005634">
    <property type="term" value="C:nucleus"/>
    <property type="evidence" value="ECO:0007669"/>
    <property type="project" value="TreeGrafter"/>
</dbReference>
<dbReference type="OrthoDB" id="4088536at2759"/>
<feature type="domain" description="Cyclin-D1-binding protein 1-like N-terminal" evidence="2">
    <location>
        <begin position="54"/>
        <end position="205"/>
    </location>
</feature>
<feature type="coiled-coil region" evidence="1">
    <location>
        <begin position="185"/>
        <end position="229"/>
    </location>
</feature>
<keyword evidence="1" id="KW-0175">Coiled coil</keyword>
<evidence type="ECO:0000313" key="4">
    <source>
        <dbReference type="Proteomes" id="UP000235786"/>
    </source>
</evidence>
<keyword evidence="4" id="KW-1185">Reference proteome</keyword>
<dbReference type="InterPro" id="IPR026907">
    <property type="entry name" value="GCIP-like"/>
</dbReference>
<dbReference type="Proteomes" id="UP000235786">
    <property type="component" value="Unassembled WGS sequence"/>
</dbReference>
<name>A0A2J6SBF5_HYAVF</name>
<dbReference type="PANTHER" id="PTHR15492">
    <property type="entry name" value="CYCLIN D1-BINDING PROTEIN 1"/>
    <property type="match status" value="1"/>
</dbReference>
<dbReference type="STRING" id="1149755.A0A2J6SBF5"/>
<proteinExistence type="predicted"/>
<dbReference type="AlphaFoldDB" id="A0A2J6SBF5"/>
<dbReference type="Gene3D" id="1.20.1410.10">
    <property type="entry name" value="I/LWEQ domain"/>
    <property type="match status" value="1"/>
</dbReference>
<evidence type="ECO:0000256" key="1">
    <source>
        <dbReference type="SAM" id="Coils"/>
    </source>
</evidence>
<dbReference type="Pfam" id="PF13324">
    <property type="entry name" value="GCIP_N"/>
    <property type="match status" value="1"/>
</dbReference>
<dbReference type="InterPro" id="IPR049317">
    <property type="entry name" value="GCIP-like_N"/>
</dbReference>